<evidence type="ECO:0000313" key="5">
    <source>
        <dbReference type="EMBL" id="POZ93750.1"/>
    </source>
</evidence>
<feature type="transmembrane region" description="Helical" evidence="2">
    <location>
        <begin position="298"/>
        <end position="316"/>
    </location>
</feature>
<dbReference type="Proteomes" id="UP000236950">
    <property type="component" value="Unassembled WGS sequence"/>
</dbReference>
<keyword evidence="2" id="KW-0812">Transmembrane</keyword>
<keyword evidence="3" id="KW-0732">Signal</keyword>
<sequence>MKKTLAFFVVMVFVVSAFSLGFTDVGEDHWAYDYVMKLVEKGVIPVDEPTFRGYEPLTRADAAVWMSRLVTYLENSPEIAKTSDLAYLEAKVGDLSKKVNNVESQFNSLNEQLQADDLLSDLQATYQDVKKTAYRAKNIGDALETDLLAVSRDVSGLKATVSQLEATVEETKNLAEQNQMFVKALPTLSQKVASNQEQIVSLEEFKTSMAKQHLNLKYDTYDKIDELTNRASTNEEQIASLSQDLADVKTIAEQNQMFVKALPDLSKKAASNEAKITELSQQVEAQNAEIAKAQDKTMLWLVAGLGVILGAVGIFMPQ</sequence>
<dbReference type="AlphaFoldDB" id="A0A2S5EKW0"/>
<proteinExistence type="predicted"/>
<comment type="caution">
    <text evidence="5">The sequence shown here is derived from an EMBL/GenBank/DDBJ whole genome shotgun (WGS) entry which is preliminary data.</text>
</comment>
<evidence type="ECO:0000256" key="2">
    <source>
        <dbReference type="SAM" id="Phobius"/>
    </source>
</evidence>
<dbReference type="PROSITE" id="PS51272">
    <property type="entry name" value="SLH"/>
    <property type="match status" value="1"/>
</dbReference>
<evidence type="ECO:0000313" key="6">
    <source>
        <dbReference type="Proteomes" id="UP000236950"/>
    </source>
</evidence>
<dbReference type="PANTHER" id="PTHR43308:SF5">
    <property type="entry name" value="S-LAYER PROTEIN _ PEPTIDOGLYCAN ENDO-BETA-N-ACETYLGLUCOSAMINIDASE"/>
    <property type="match status" value="1"/>
</dbReference>
<gene>
    <name evidence="5" type="ORF">AA81_00025</name>
</gene>
<dbReference type="Pfam" id="PF00395">
    <property type="entry name" value="SLH"/>
    <property type="match status" value="1"/>
</dbReference>
<feature type="signal peptide" evidence="3">
    <location>
        <begin position="1"/>
        <end position="21"/>
    </location>
</feature>
<keyword evidence="1" id="KW-0175">Coiled coil</keyword>
<dbReference type="InterPro" id="IPR051465">
    <property type="entry name" value="Cell_Envelope_Struct_Comp"/>
</dbReference>
<organism evidence="5 6">
    <name type="scientific">Petrotoga halophila DSM 16923</name>
    <dbReference type="NCBI Taxonomy" id="1122953"/>
    <lineage>
        <taxon>Bacteria</taxon>
        <taxon>Thermotogati</taxon>
        <taxon>Thermotogota</taxon>
        <taxon>Thermotogae</taxon>
        <taxon>Petrotogales</taxon>
        <taxon>Petrotogaceae</taxon>
        <taxon>Petrotoga</taxon>
    </lineage>
</organism>
<dbReference type="EMBL" id="JALY01000001">
    <property type="protein sequence ID" value="POZ93750.1"/>
    <property type="molecule type" value="Genomic_DNA"/>
</dbReference>
<keyword evidence="2" id="KW-1133">Transmembrane helix</keyword>
<keyword evidence="6" id="KW-1185">Reference proteome</keyword>
<dbReference type="RefSeq" id="WP_103897839.1">
    <property type="nucleotide sequence ID" value="NZ_JALY01000001.1"/>
</dbReference>
<name>A0A2S5EKW0_9BACT</name>
<feature type="chain" id="PRO_5015583635" description="SLH domain-containing protein" evidence="3">
    <location>
        <begin position="22"/>
        <end position="318"/>
    </location>
</feature>
<dbReference type="InterPro" id="IPR001119">
    <property type="entry name" value="SLH_dom"/>
</dbReference>
<protein>
    <recommendedName>
        <fullName evidence="4">SLH domain-containing protein</fullName>
    </recommendedName>
</protein>
<feature type="coiled-coil region" evidence="1">
    <location>
        <begin position="85"/>
        <end position="112"/>
    </location>
</feature>
<dbReference type="Gene3D" id="1.20.5.340">
    <property type="match status" value="1"/>
</dbReference>
<accession>A0A2S5EKW0</accession>
<evidence type="ECO:0000256" key="3">
    <source>
        <dbReference type="SAM" id="SignalP"/>
    </source>
</evidence>
<dbReference type="PANTHER" id="PTHR43308">
    <property type="entry name" value="OUTER MEMBRANE PROTEIN ALPHA-RELATED"/>
    <property type="match status" value="1"/>
</dbReference>
<evidence type="ECO:0000256" key="1">
    <source>
        <dbReference type="SAM" id="Coils"/>
    </source>
</evidence>
<evidence type="ECO:0000259" key="4">
    <source>
        <dbReference type="PROSITE" id="PS51272"/>
    </source>
</evidence>
<keyword evidence="2" id="KW-0472">Membrane</keyword>
<feature type="domain" description="SLH" evidence="4">
    <location>
        <begin position="18"/>
        <end position="80"/>
    </location>
</feature>
<reference evidence="5 6" key="1">
    <citation type="submission" date="2014-01" db="EMBL/GenBank/DDBJ databases">
        <title>Comparative genomics of Petrotoga.</title>
        <authorList>
            <person name="Chow K."/>
            <person name="Charchuk R."/>
            <person name="Nesbo C.L."/>
        </authorList>
    </citation>
    <scope>NUCLEOTIDE SEQUENCE [LARGE SCALE GENOMIC DNA]</scope>
    <source>
        <strain evidence="5 6">DSM 16923</strain>
    </source>
</reference>
<feature type="coiled-coil region" evidence="1">
    <location>
        <begin position="269"/>
        <end position="296"/>
    </location>
</feature>